<comment type="caution">
    <text evidence="8">The sequence shown here is derived from an EMBL/GenBank/DDBJ whole genome shotgun (WGS) entry which is preliminary data.</text>
</comment>
<feature type="transmembrane region" description="Helical" evidence="6">
    <location>
        <begin position="273"/>
        <end position="289"/>
    </location>
</feature>
<feature type="transmembrane region" description="Helical" evidence="6">
    <location>
        <begin position="122"/>
        <end position="143"/>
    </location>
</feature>
<keyword evidence="2" id="KW-0813">Transport</keyword>
<evidence type="ECO:0000256" key="5">
    <source>
        <dbReference type="ARBA" id="ARBA00023136"/>
    </source>
</evidence>
<organism evidence="8 9">
    <name type="scientific">Amycolatopsis acididurans</name>
    <dbReference type="NCBI Taxonomy" id="2724524"/>
    <lineage>
        <taxon>Bacteria</taxon>
        <taxon>Bacillati</taxon>
        <taxon>Actinomycetota</taxon>
        <taxon>Actinomycetes</taxon>
        <taxon>Pseudonocardiales</taxon>
        <taxon>Pseudonocardiaceae</taxon>
        <taxon>Amycolatopsis</taxon>
    </lineage>
</organism>
<feature type="transmembrane region" description="Helical" evidence="6">
    <location>
        <begin position="155"/>
        <end position="177"/>
    </location>
</feature>
<dbReference type="PANTHER" id="PTHR23511:SF34">
    <property type="entry name" value="SYNAPTIC VESICLE GLYCOPROTEIN 2"/>
    <property type="match status" value="1"/>
</dbReference>
<dbReference type="EMBL" id="JAAXLS010000039">
    <property type="protein sequence ID" value="NKQ57632.1"/>
    <property type="molecule type" value="Genomic_DNA"/>
</dbReference>
<feature type="transmembrane region" description="Helical" evidence="6">
    <location>
        <begin position="337"/>
        <end position="358"/>
    </location>
</feature>
<dbReference type="PROSITE" id="PS50850">
    <property type="entry name" value="MFS"/>
    <property type="match status" value="1"/>
</dbReference>
<dbReference type="PROSITE" id="PS00217">
    <property type="entry name" value="SUGAR_TRANSPORT_2"/>
    <property type="match status" value="1"/>
</dbReference>
<evidence type="ECO:0000256" key="3">
    <source>
        <dbReference type="ARBA" id="ARBA00022692"/>
    </source>
</evidence>
<evidence type="ECO:0000256" key="6">
    <source>
        <dbReference type="SAM" id="Phobius"/>
    </source>
</evidence>
<sequence length="462" mass="48913">MSIAASPETTQRDIAARLERLPMSRWQVSIRLIIGVVTFFEAFDQLLIAYTLPVIGREWHMSATASTTTLTIGSIGMLIGALASGWAADRIGRVKVIALCVAGTALCSLAMTLSTALLPFLILRFVQGLAIGGEVPTAAAYIAEISRARRRGRFVLMYEIVFPAGLAVGALVAAWIIPHFGWRPLYALAAVPGIAAVLLQLRIPESPRWLAAHGHPEKAERSMALIERRVEASIGHPLPAPAANAAPPAADAVPAKRSSLRDLFAGRYRRRTLVVWTIWFVGYLANYGITSWLPTLYKGSFHLSIGQALWYSTATSVAGLAGCLIAALVVDKLGRRLVLAAGLGGTTAMLVVLGALGAGTPAQLLVWSSLAAMFNFAVNVSLYLYTPELYPTRSRALGVSLGGVLNRLGLILGPILVGALYAGGTGLGTVFLVLGAICFAGALVAGFFAEETKGRTLEEVSP</sequence>
<dbReference type="PROSITE" id="PS00216">
    <property type="entry name" value="SUGAR_TRANSPORT_1"/>
    <property type="match status" value="1"/>
</dbReference>
<keyword evidence="4 6" id="KW-1133">Transmembrane helix</keyword>
<feature type="transmembrane region" description="Helical" evidence="6">
    <location>
        <begin position="364"/>
        <end position="385"/>
    </location>
</feature>
<accession>A0ABX1JCX1</accession>
<dbReference type="CDD" id="cd17316">
    <property type="entry name" value="MFS_SV2_like"/>
    <property type="match status" value="1"/>
</dbReference>
<dbReference type="Pfam" id="PF00083">
    <property type="entry name" value="Sugar_tr"/>
    <property type="match status" value="1"/>
</dbReference>
<keyword evidence="3 6" id="KW-0812">Transmembrane</keyword>
<feature type="transmembrane region" description="Helical" evidence="6">
    <location>
        <begin position="309"/>
        <end position="330"/>
    </location>
</feature>
<evidence type="ECO:0000256" key="1">
    <source>
        <dbReference type="ARBA" id="ARBA00004651"/>
    </source>
</evidence>
<gene>
    <name evidence="8" type="ORF">HFP15_32700</name>
</gene>
<feature type="transmembrane region" description="Helical" evidence="6">
    <location>
        <begin position="64"/>
        <end position="84"/>
    </location>
</feature>
<dbReference type="Gene3D" id="1.20.1250.20">
    <property type="entry name" value="MFS general substrate transporter like domains"/>
    <property type="match status" value="1"/>
</dbReference>
<dbReference type="Proteomes" id="UP000715441">
    <property type="component" value="Unassembled WGS sequence"/>
</dbReference>
<protein>
    <submittedName>
        <fullName evidence="8">MFS transporter</fullName>
    </submittedName>
</protein>
<feature type="transmembrane region" description="Helical" evidence="6">
    <location>
        <begin position="397"/>
        <end position="421"/>
    </location>
</feature>
<proteinExistence type="predicted"/>
<dbReference type="RefSeq" id="WP_168520696.1">
    <property type="nucleotide sequence ID" value="NZ_JAAXLS010000039.1"/>
</dbReference>
<keyword evidence="9" id="KW-1185">Reference proteome</keyword>
<dbReference type="InterPro" id="IPR005828">
    <property type="entry name" value="MFS_sugar_transport-like"/>
</dbReference>
<dbReference type="PANTHER" id="PTHR23511">
    <property type="entry name" value="SYNAPTIC VESICLE GLYCOPROTEIN 2"/>
    <property type="match status" value="1"/>
</dbReference>
<reference evidence="8 9" key="1">
    <citation type="submission" date="2020-04" db="EMBL/GenBank/DDBJ databases">
        <title>Novel species.</title>
        <authorList>
            <person name="Teo W.F.A."/>
            <person name="Lipun K."/>
            <person name="Srisuk N."/>
            <person name="Duangmal K."/>
        </authorList>
    </citation>
    <scope>NUCLEOTIDE SEQUENCE [LARGE SCALE GENOMIC DNA]</scope>
    <source>
        <strain evidence="8 9">K13G38</strain>
    </source>
</reference>
<dbReference type="InterPro" id="IPR005829">
    <property type="entry name" value="Sugar_transporter_CS"/>
</dbReference>
<evidence type="ECO:0000259" key="7">
    <source>
        <dbReference type="PROSITE" id="PS50850"/>
    </source>
</evidence>
<evidence type="ECO:0000256" key="4">
    <source>
        <dbReference type="ARBA" id="ARBA00022989"/>
    </source>
</evidence>
<evidence type="ECO:0000313" key="9">
    <source>
        <dbReference type="Proteomes" id="UP000715441"/>
    </source>
</evidence>
<feature type="transmembrane region" description="Helical" evidence="6">
    <location>
        <begin position="183"/>
        <end position="201"/>
    </location>
</feature>
<feature type="transmembrane region" description="Helical" evidence="6">
    <location>
        <begin position="96"/>
        <end position="116"/>
    </location>
</feature>
<dbReference type="InterPro" id="IPR036259">
    <property type="entry name" value="MFS_trans_sf"/>
</dbReference>
<dbReference type="InterPro" id="IPR020846">
    <property type="entry name" value="MFS_dom"/>
</dbReference>
<comment type="subcellular location">
    <subcellularLocation>
        <location evidence="1">Cell membrane</location>
        <topology evidence="1">Multi-pass membrane protein</topology>
    </subcellularLocation>
</comment>
<feature type="transmembrane region" description="Helical" evidence="6">
    <location>
        <begin position="427"/>
        <end position="449"/>
    </location>
</feature>
<feature type="domain" description="Major facilitator superfamily (MFS) profile" evidence="7">
    <location>
        <begin position="30"/>
        <end position="453"/>
    </location>
</feature>
<evidence type="ECO:0000256" key="2">
    <source>
        <dbReference type="ARBA" id="ARBA00022448"/>
    </source>
</evidence>
<evidence type="ECO:0000313" key="8">
    <source>
        <dbReference type="EMBL" id="NKQ57632.1"/>
    </source>
</evidence>
<dbReference type="SUPFAM" id="SSF103473">
    <property type="entry name" value="MFS general substrate transporter"/>
    <property type="match status" value="1"/>
</dbReference>
<name>A0ABX1JCX1_9PSEU</name>
<keyword evidence="5 6" id="KW-0472">Membrane</keyword>
<feature type="transmembrane region" description="Helical" evidence="6">
    <location>
        <begin position="30"/>
        <end position="52"/>
    </location>
</feature>